<dbReference type="Proteomes" id="UP000031258">
    <property type="component" value="Unassembled WGS sequence"/>
</dbReference>
<dbReference type="RefSeq" id="WP_039456292.1">
    <property type="nucleotide sequence ID" value="NZ_JSWE01000096.1"/>
</dbReference>
<gene>
    <name evidence="1" type="ORF">NF27_DT00420</name>
</gene>
<proteinExistence type="predicted"/>
<evidence type="ECO:0000313" key="2">
    <source>
        <dbReference type="Proteomes" id="UP000031258"/>
    </source>
</evidence>
<evidence type="ECO:0000313" key="1">
    <source>
        <dbReference type="EMBL" id="KIE05268.1"/>
    </source>
</evidence>
<name>A0A0C1QML1_9RICK</name>
<accession>A0A0C1QML1</accession>
<dbReference type="STRING" id="86105.NF27_DT00420"/>
<reference evidence="1 2" key="1">
    <citation type="submission" date="2014-11" db="EMBL/GenBank/DDBJ databases">
        <title>A Rickettsiales Symbiont of Amoebae With Ancient Features.</title>
        <authorList>
            <person name="Schulz F."/>
            <person name="Martijn J."/>
            <person name="Wascher F."/>
            <person name="Kostanjsek R."/>
            <person name="Ettema T.J."/>
            <person name="Horn M."/>
        </authorList>
    </citation>
    <scope>NUCLEOTIDE SEQUENCE [LARGE SCALE GENOMIC DNA]</scope>
    <source>
        <strain evidence="1 2">UWC36</strain>
    </source>
</reference>
<dbReference type="AlphaFoldDB" id="A0A0C1QML1"/>
<comment type="caution">
    <text evidence="1">The sequence shown here is derived from an EMBL/GenBank/DDBJ whole genome shotgun (WGS) entry which is preliminary data.</text>
</comment>
<protein>
    <submittedName>
        <fullName evidence="1">Uncharacterized protein</fullName>
    </submittedName>
</protein>
<sequence length="61" mass="6697">MAFQRAVNSRFSANLSNPYASIAQPIETNVSRVNLSGLNLQNLLSQIPILRTNDNIPSRGI</sequence>
<dbReference type="EMBL" id="JSWE01000096">
    <property type="protein sequence ID" value="KIE05268.1"/>
    <property type="molecule type" value="Genomic_DNA"/>
</dbReference>
<organism evidence="1 2">
    <name type="scientific">Candidatus Jidaibacter acanthamoebae</name>
    <dbReference type="NCBI Taxonomy" id="86105"/>
    <lineage>
        <taxon>Bacteria</taxon>
        <taxon>Pseudomonadati</taxon>
        <taxon>Pseudomonadota</taxon>
        <taxon>Alphaproteobacteria</taxon>
        <taxon>Rickettsiales</taxon>
        <taxon>Candidatus Midichloriaceae</taxon>
        <taxon>Candidatus Jidaibacter</taxon>
    </lineage>
</organism>
<keyword evidence="2" id="KW-1185">Reference proteome</keyword>